<evidence type="ECO:0000256" key="4">
    <source>
        <dbReference type="ARBA" id="ARBA00023143"/>
    </source>
</evidence>
<dbReference type="GO" id="GO:0005576">
    <property type="term" value="C:extracellular region"/>
    <property type="evidence" value="ECO:0007669"/>
    <property type="project" value="UniProtKB-SubCell"/>
</dbReference>
<dbReference type="PANTHER" id="PTHR30288">
    <property type="entry name" value="FLAGELLAR CAP/ASSEMBLY PROTEIN FLID"/>
    <property type="match status" value="1"/>
</dbReference>
<name>A0A098MED6_9BACL</name>
<dbReference type="STRING" id="268407.PWYN_14495"/>
<keyword evidence="9" id="KW-1185">Reference proteome</keyword>
<dbReference type="InterPro" id="IPR003481">
    <property type="entry name" value="FliD_N"/>
</dbReference>
<dbReference type="AlphaFoldDB" id="A0A098MED6"/>
<keyword evidence="5" id="KW-0964">Secreted</keyword>
<comment type="caution">
    <text evidence="8">The sequence shown here is derived from an EMBL/GenBank/DDBJ whole genome shotgun (WGS) entry which is preliminary data.</text>
</comment>
<evidence type="ECO:0000256" key="5">
    <source>
        <dbReference type="RuleBase" id="RU362066"/>
    </source>
</evidence>
<evidence type="ECO:0000313" key="8">
    <source>
        <dbReference type="EMBL" id="KGE20416.1"/>
    </source>
</evidence>
<dbReference type="PANTHER" id="PTHR30288:SF0">
    <property type="entry name" value="FLAGELLAR HOOK-ASSOCIATED PROTEIN 2"/>
    <property type="match status" value="1"/>
</dbReference>
<comment type="subunit">
    <text evidence="2 5">Homopentamer.</text>
</comment>
<evidence type="ECO:0000256" key="2">
    <source>
        <dbReference type="ARBA" id="ARBA00011255"/>
    </source>
</evidence>
<comment type="similarity">
    <text evidence="1 5">Belongs to the FliD family.</text>
</comment>
<dbReference type="Pfam" id="PF07195">
    <property type="entry name" value="FliD_C"/>
    <property type="match status" value="1"/>
</dbReference>
<dbReference type="GO" id="GO:0007155">
    <property type="term" value="P:cell adhesion"/>
    <property type="evidence" value="ECO:0007669"/>
    <property type="project" value="InterPro"/>
</dbReference>
<feature type="domain" description="Flagellar hook-associated protein 2 N-terminal" evidence="6">
    <location>
        <begin position="9"/>
        <end position="105"/>
    </location>
</feature>
<accession>A0A098MED6</accession>
<dbReference type="GO" id="GO:0071973">
    <property type="term" value="P:bacterial-type flagellum-dependent cell motility"/>
    <property type="evidence" value="ECO:0007669"/>
    <property type="project" value="TreeGrafter"/>
</dbReference>
<evidence type="ECO:0000313" key="9">
    <source>
        <dbReference type="Proteomes" id="UP000029734"/>
    </source>
</evidence>
<keyword evidence="3" id="KW-0175">Coiled coil</keyword>
<proteinExistence type="inferred from homology"/>
<protein>
    <recommendedName>
        <fullName evidence="5">Flagellar hook-associated protein 2</fullName>
        <shortName evidence="5">HAP2</shortName>
    </recommendedName>
    <alternativeName>
        <fullName evidence="5">Flagellar cap protein</fullName>
    </alternativeName>
</protein>
<dbReference type="GO" id="GO:0009424">
    <property type="term" value="C:bacterial-type flagellum hook"/>
    <property type="evidence" value="ECO:0007669"/>
    <property type="project" value="UniProtKB-UniRule"/>
</dbReference>
<reference evidence="8 9" key="2">
    <citation type="submission" date="2014-10" db="EMBL/GenBank/DDBJ databases">
        <title>Comparative genomics of the Paenibacillus odorifer group.</title>
        <authorList>
            <person name="Tsai Y.-C."/>
            <person name="Martin N."/>
            <person name="Korlach J."/>
            <person name="Wiedmann M."/>
        </authorList>
    </citation>
    <scope>NUCLEOTIDE SEQUENCE [LARGE SCALE GENOMIC DNA]</scope>
    <source>
        <strain evidence="8 9">DSM 18334</strain>
    </source>
</reference>
<comment type="function">
    <text evidence="5">Required for morphogenesis and for the elongation of the flagellar filament by facilitating polymerization of the flagellin monomers at the tip of growing filament. Forms a capping structure, which prevents flagellin subunits (transported through the central channel of the flagellum) from leaking out without polymerization at the distal end.</text>
</comment>
<dbReference type="Proteomes" id="UP000029734">
    <property type="component" value="Unassembled WGS sequence"/>
</dbReference>
<evidence type="ECO:0000256" key="1">
    <source>
        <dbReference type="ARBA" id="ARBA00009764"/>
    </source>
</evidence>
<feature type="domain" description="Flagellar hook-associated protein 2 C-terminal" evidence="7">
    <location>
        <begin position="216"/>
        <end position="488"/>
    </location>
</feature>
<sequence>MVTRINGFSGMDVDSMVKNLMTAKRIPMDKLSQQKQTMQWTRDSYREMNSKFVDFQTNKLNRTYGLSAAMNSQKAVTSGNTDALKAVASANANGVDMTVSITQLALKGMLETNGKGSTFTASSTLTELGAASPGTYNLNVNGQAFSFTSETPISTIISKINSNADAKVSASFDEIKGKLIVTSNTLGATGEVKLGVGATDNTLLDVFGGVKQNTFGKDAIVFINNTKMIKNNNTFTVNGVSLTLLATTVNSIDPTIDPFDSGEANNPTKITIQSDPTKAIDTIKSFVADYNNLLSAMNSKISEEKYRDFPPLTDEQKVDMKEDDITKWTEKAKSGVLKNDDILRSTISNMRTLISEKIGSLSSIGITTGQYYEGGKLYLDEEKLTKALNANSQTVAELFQGSESAPKDGIFDKLAAKIDNSLDSLAKRVGTNKFSTDITSAYNEQSVMGKRLKEYNSRISDMLTNLSNAETRYYKQFSAMETAMNKLTAQSSSLLSSMGQS</sequence>
<reference evidence="8 9" key="1">
    <citation type="submission" date="2014-08" db="EMBL/GenBank/DDBJ databases">
        <authorList>
            <person name="den Bakker H.C."/>
        </authorList>
    </citation>
    <scope>NUCLEOTIDE SEQUENCE [LARGE SCALE GENOMIC DNA]</scope>
    <source>
        <strain evidence="8 9">DSM 18334</strain>
    </source>
</reference>
<evidence type="ECO:0000259" key="7">
    <source>
        <dbReference type="Pfam" id="PF07195"/>
    </source>
</evidence>
<dbReference type="EMBL" id="JQCR01000002">
    <property type="protein sequence ID" value="KGE20416.1"/>
    <property type="molecule type" value="Genomic_DNA"/>
</dbReference>
<dbReference type="GO" id="GO:0009421">
    <property type="term" value="C:bacterial-type flagellum filament cap"/>
    <property type="evidence" value="ECO:0007669"/>
    <property type="project" value="InterPro"/>
</dbReference>
<gene>
    <name evidence="8" type="ORF">PWYN_14495</name>
</gene>
<dbReference type="Pfam" id="PF02465">
    <property type="entry name" value="FliD_N"/>
    <property type="match status" value="1"/>
</dbReference>
<comment type="subcellular location">
    <subcellularLocation>
        <location evidence="5">Secreted</location>
    </subcellularLocation>
    <subcellularLocation>
        <location evidence="5">Bacterial flagellum</location>
    </subcellularLocation>
</comment>
<evidence type="ECO:0000259" key="6">
    <source>
        <dbReference type="Pfam" id="PF02465"/>
    </source>
</evidence>
<dbReference type="RefSeq" id="WP_036652634.1">
    <property type="nucleotide sequence ID" value="NZ_JQCR01000002.1"/>
</dbReference>
<dbReference type="InterPro" id="IPR010809">
    <property type="entry name" value="FliD_C"/>
</dbReference>
<dbReference type="InterPro" id="IPR040026">
    <property type="entry name" value="FliD"/>
</dbReference>
<organism evidence="8 9">
    <name type="scientific">Paenibacillus wynnii</name>
    <dbReference type="NCBI Taxonomy" id="268407"/>
    <lineage>
        <taxon>Bacteria</taxon>
        <taxon>Bacillati</taxon>
        <taxon>Bacillota</taxon>
        <taxon>Bacilli</taxon>
        <taxon>Bacillales</taxon>
        <taxon>Paenibacillaceae</taxon>
        <taxon>Paenibacillus</taxon>
    </lineage>
</organism>
<evidence type="ECO:0000256" key="3">
    <source>
        <dbReference type="ARBA" id="ARBA00023054"/>
    </source>
</evidence>
<dbReference type="eggNOG" id="COG1345">
    <property type="taxonomic scope" value="Bacteria"/>
</dbReference>
<keyword evidence="4 5" id="KW-0975">Bacterial flagellum</keyword>
<dbReference type="OrthoDB" id="9776025at2"/>